<gene>
    <name evidence="1" type="ORF">OSB_31420</name>
</gene>
<dbReference type="EMBL" id="CP012160">
    <property type="protein sequence ID" value="AKS47655.1"/>
    <property type="molecule type" value="Genomic_DNA"/>
</dbReference>
<reference evidence="1 2" key="1">
    <citation type="journal article" date="2015" name="Genome Announc.">
        <title>Closed Genome Sequence of Octadecabacter temperatus SB1, the First Mesophilic Species of the Genus Octadecabacter.</title>
        <authorList>
            <person name="Voget S."/>
            <person name="Billerbeck S."/>
            <person name="Simon M."/>
            <person name="Daniel R."/>
        </authorList>
    </citation>
    <scope>NUCLEOTIDE SEQUENCE [LARGE SCALE GENOMIC DNA]</scope>
    <source>
        <strain evidence="1 2">SB1</strain>
    </source>
</reference>
<keyword evidence="2" id="KW-1185">Reference proteome</keyword>
<evidence type="ECO:0000313" key="2">
    <source>
        <dbReference type="Proteomes" id="UP000067444"/>
    </source>
</evidence>
<dbReference type="Proteomes" id="UP000067444">
    <property type="component" value="Chromosome"/>
</dbReference>
<dbReference type="AlphaFoldDB" id="A0A0K0Y9R3"/>
<organism evidence="1 2">
    <name type="scientific">Octadecabacter temperatus</name>
    <dbReference type="NCBI Taxonomy" id="1458307"/>
    <lineage>
        <taxon>Bacteria</taxon>
        <taxon>Pseudomonadati</taxon>
        <taxon>Pseudomonadota</taxon>
        <taxon>Alphaproteobacteria</taxon>
        <taxon>Rhodobacterales</taxon>
        <taxon>Roseobacteraceae</taxon>
        <taxon>Octadecabacter</taxon>
    </lineage>
</organism>
<evidence type="ECO:0000313" key="1">
    <source>
        <dbReference type="EMBL" id="AKS47655.1"/>
    </source>
</evidence>
<accession>A0A0K0Y9R3</accession>
<dbReference type="KEGG" id="otm:OSB_31420"/>
<dbReference type="STRING" id="1458307.OSB_31420"/>
<proteinExistence type="predicted"/>
<name>A0A0K0Y9R3_9RHOB</name>
<sequence length="68" mass="7432">MKTCVAFTLGIRSAFRDQFTDIIDTCLISSPTGGDDRTGNQCNLDFAFRAPATFNPFTAIIPDNSRVV</sequence>
<protein>
    <submittedName>
        <fullName evidence="1">Uncharacterized protein</fullName>
    </submittedName>
</protein>